<dbReference type="PANTHER" id="PTHR34405:SF3">
    <property type="entry name" value="CRISPR-ASSOCIATED ENDORIBONUCLEASE CAS2 3"/>
    <property type="match status" value="1"/>
</dbReference>
<comment type="caution">
    <text evidence="10">The sequence shown here is derived from an EMBL/GenBank/DDBJ whole genome shotgun (WGS) entry which is preliminary data.</text>
</comment>
<dbReference type="RefSeq" id="WP_007288727.1">
    <property type="nucleotide sequence ID" value="NZ_AAWL01000003.1"/>
</dbReference>
<dbReference type="GO" id="GO:0004521">
    <property type="term" value="F:RNA endonuclease activity"/>
    <property type="evidence" value="ECO:0007669"/>
    <property type="project" value="InterPro"/>
</dbReference>
<dbReference type="eggNOG" id="COG1343">
    <property type="taxonomic scope" value="Bacteria"/>
</dbReference>
<sequence length="89" mass="10630">MNHFVIYDIEDDKLRTKIFETCKDYGLRHAQYSMFFGELNHNRREEIFLKFKKLIGRKAARLVIVPVCDKDFRLVKSLNTYDEPGEEDA</sequence>
<accession>A1HNE0</accession>
<dbReference type="CDD" id="cd09725">
    <property type="entry name" value="Cas2_I_II_III"/>
    <property type="match status" value="1"/>
</dbReference>
<evidence type="ECO:0000313" key="10">
    <source>
        <dbReference type="EMBL" id="EAX48479.1"/>
    </source>
</evidence>
<dbReference type="GO" id="GO:0043571">
    <property type="term" value="P:maintenance of CRISPR repeat elements"/>
    <property type="evidence" value="ECO:0007669"/>
    <property type="project" value="UniProtKB-UniRule"/>
</dbReference>
<feature type="binding site" evidence="9">
    <location>
        <position position="8"/>
    </location>
    <ligand>
        <name>Mg(2+)</name>
        <dbReference type="ChEBI" id="CHEBI:18420"/>
        <note>catalytic</note>
    </ligand>
</feature>
<comment type="cofactor">
    <cofactor evidence="1 9">
        <name>Mg(2+)</name>
        <dbReference type="ChEBI" id="CHEBI:18420"/>
    </cofactor>
</comment>
<reference evidence="10 11" key="1">
    <citation type="submission" date="2007-01" db="EMBL/GenBank/DDBJ databases">
        <title>Annotation of the draft genome assembly of Thermosinus carboxydivorans Nor1.</title>
        <authorList>
            <consortium name="US DOE Joint Genome Institute (JGI-ORNL)"/>
            <person name="Larimer F."/>
            <person name="Land M."/>
            <person name="Hauser L."/>
        </authorList>
    </citation>
    <scope>NUCLEOTIDE SEQUENCE [LARGE SCALE GENOMIC DNA]</scope>
    <source>
        <strain evidence="10 11">Nor1</strain>
    </source>
</reference>
<dbReference type="Gene3D" id="3.30.70.240">
    <property type="match status" value="1"/>
</dbReference>
<keyword evidence="7 9" id="KW-0460">Magnesium</keyword>
<gene>
    <name evidence="9" type="primary">cas2</name>
    <name evidence="10" type="ORF">TcarDRAFT_2429</name>
</gene>
<evidence type="ECO:0000256" key="4">
    <source>
        <dbReference type="ARBA" id="ARBA00022723"/>
    </source>
</evidence>
<keyword evidence="5 9" id="KW-0255">Endonuclease</keyword>
<comment type="similarity">
    <text evidence="2 9">Belongs to the CRISPR-associated endoribonuclease Cas2 protein family.</text>
</comment>
<evidence type="ECO:0000256" key="8">
    <source>
        <dbReference type="ARBA" id="ARBA00023118"/>
    </source>
</evidence>
<evidence type="ECO:0000256" key="3">
    <source>
        <dbReference type="ARBA" id="ARBA00022722"/>
    </source>
</evidence>
<comment type="subunit">
    <text evidence="9">Homodimer, forms a heterotetramer with a Cas1 homodimer.</text>
</comment>
<evidence type="ECO:0000256" key="7">
    <source>
        <dbReference type="ARBA" id="ARBA00022842"/>
    </source>
</evidence>
<dbReference type="AlphaFoldDB" id="A1HNE0"/>
<dbReference type="NCBIfam" id="TIGR01573">
    <property type="entry name" value="cas2"/>
    <property type="match status" value="1"/>
</dbReference>
<evidence type="ECO:0000256" key="9">
    <source>
        <dbReference type="HAMAP-Rule" id="MF_01471"/>
    </source>
</evidence>
<organism evidence="10 11">
    <name type="scientific">Thermosinus carboxydivorans Nor1</name>
    <dbReference type="NCBI Taxonomy" id="401526"/>
    <lineage>
        <taxon>Bacteria</taxon>
        <taxon>Bacillati</taxon>
        <taxon>Bacillota</taxon>
        <taxon>Negativicutes</taxon>
        <taxon>Selenomonadales</taxon>
        <taxon>Sporomusaceae</taxon>
        <taxon>Thermosinus</taxon>
    </lineage>
</organism>
<evidence type="ECO:0000313" key="11">
    <source>
        <dbReference type="Proteomes" id="UP000005139"/>
    </source>
</evidence>
<dbReference type="InterPro" id="IPR019199">
    <property type="entry name" value="Virulence_VapD/CRISPR_Cas2"/>
</dbReference>
<dbReference type="SUPFAM" id="SSF143430">
    <property type="entry name" value="TTP0101/SSO1404-like"/>
    <property type="match status" value="1"/>
</dbReference>
<keyword evidence="11" id="KW-1185">Reference proteome</keyword>
<keyword evidence="4 9" id="KW-0479">Metal-binding</keyword>
<proteinExistence type="inferred from homology"/>
<dbReference type="OrthoDB" id="9798176at2"/>
<dbReference type="PANTHER" id="PTHR34405">
    <property type="entry name" value="CRISPR-ASSOCIATED ENDORIBONUCLEASE CAS2"/>
    <property type="match status" value="1"/>
</dbReference>
<keyword evidence="8 9" id="KW-0051">Antiviral defense</keyword>
<dbReference type="EMBL" id="AAWL01000003">
    <property type="protein sequence ID" value="EAX48479.1"/>
    <property type="molecule type" value="Genomic_DNA"/>
</dbReference>
<keyword evidence="6 9" id="KW-0378">Hydrolase</keyword>
<evidence type="ECO:0000256" key="2">
    <source>
        <dbReference type="ARBA" id="ARBA00009959"/>
    </source>
</evidence>
<dbReference type="GO" id="GO:0051607">
    <property type="term" value="P:defense response to virus"/>
    <property type="evidence" value="ECO:0007669"/>
    <property type="project" value="UniProtKB-UniRule"/>
</dbReference>
<dbReference type="HAMAP" id="MF_01471">
    <property type="entry name" value="Cas2"/>
    <property type="match status" value="1"/>
</dbReference>
<evidence type="ECO:0000256" key="6">
    <source>
        <dbReference type="ARBA" id="ARBA00022801"/>
    </source>
</evidence>
<dbReference type="Pfam" id="PF09827">
    <property type="entry name" value="CRISPR_Cas2"/>
    <property type="match status" value="1"/>
</dbReference>
<evidence type="ECO:0000256" key="1">
    <source>
        <dbReference type="ARBA" id="ARBA00001946"/>
    </source>
</evidence>
<keyword evidence="3 9" id="KW-0540">Nuclease</keyword>
<reference evidence="10 11" key="2">
    <citation type="submission" date="2007-01" db="EMBL/GenBank/DDBJ databases">
        <title>Sequencing of the draft genome and assembly of Thermosinus carboxydivorans Nor1.</title>
        <authorList>
            <consortium name="US DOE Joint Genome Institute (JGI-PGF)"/>
            <person name="Copeland A."/>
            <person name="Lucas S."/>
            <person name="Lapidus A."/>
            <person name="Barry K."/>
            <person name="Glavina del Rio T."/>
            <person name="Dalin E."/>
            <person name="Tice H."/>
            <person name="Bruce D."/>
            <person name="Pitluck S."/>
            <person name="Richardson P."/>
        </authorList>
    </citation>
    <scope>NUCLEOTIDE SEQUENCE [LARGE SCALE GENOMIC DNA]</scope>
    <source>
        <strain evidence="10 11">Nor1</strain>
    </source>
</reference>
<dbReference type="Proteomes" id="UP000005139">
    <property type="component" value="Unassembled WGS sequence"/>
</dbReference>
<dbReference type="InterPro" id="IPR021127">
    <property type="entry name" value="CRISPR_associated_Cas2"/>
</dbReference>
<comment type="function">
    <text evidence="9">CRISPR (clustered regularly interspaced short palindromic repeat), is an adaptive immune system that provides protection against mobile genetic elements (viruses, transposable elements and conjugative plasmids). CRISPR clusters contain sequences complementary to antecedent mobile elements and target invading nucleic acids. CRISPR clusters are transcribed and processed into CRISPR RNA (crRNA). Functions as a ssRNA-specific endoribonuclease. Involved in the integration of spacer DNA into the CRISPR cassette.</text>
</comment>
<name>A1HNE0_9FIRM</name>
<protein>
    <recommendedName>
        <fullName evidence="9">CRISPR-associated endoribonuclease Cas2</fullName>
        <ecNumber evidence="9">3.1.-.-</ecNumber>
    </recommendedName>
</protein>
<dbReference type="GO" id="GO:0016787">
    <property type="term" value="F:hydrolase activity"/>
    <property type="evidence" value="ECO:0007669"/>
    <property type="project" value="UniProtKB-KW"/>
</dbReference>
<evidence type="ECO:0000256" key="5">
    <source>
        <dbReference type="ARBA" id="ARBA00022759"/>
    </source>
</evidence>
<dbReference type="GO" id="GO:0046872">
    <property type="term" value="F:metal ion binding"/>
    <property type="evidence" value="ECO:0007669"/>
    <property type="project" value="UniProtKB-UniRule"/>
</dbReference>
<dbReference type="EC" id="3.1.-.-" evidence="9"/>